<protein>
    <submittedName>
        <fullName evidence="2">Uncharacterized protein</fullName>
    </submittedName>
</protein>
<accession>A0ABU8USD6</accession>
<evidence type="ECO:0000313" key="3">
    <source>
        <dbReference type="Proteomes" id="UP001376459"/>
    </source>
</evidence>
<name>A0ABU8USD6_9ACTN</name>
<reference evidence="2 3" key="1">
    <citation type="submission" date="2024-03" db="EMBL/GenBank/DDBJ databases">
        <title>Novel Streptomyces species of biotechnological and ecological value are a feature of Machair soil.</title>
        <authorList>
            <person name="Prole J.R."/>
            <person name="Goodfellow M."/>
            <person name="Allenby N."/>
            <person name="Ward A.C."/>
        </authorList>
    </citation>
    <scope>NUCLEOTIDE SEQUENCE [LARGE SCALE GENOMIC DNA]</scope>
    <source>
        <strain evidence="2 3">MS1.AVA.1</strain>
    </source>
</reference>
<gene>
    <name evidence="2" type="ORF">WKI71_36165</name>
</gene>
<feature type="compositionally biased region" description="Basic and acidic residues" evidence="1">
    <location>
        <begin position="14"/>
        <end position="27"/>
    </location>
</feature>
<keyword evidence="3" id="KW-1185">Reference proteome</keyword>
<dbReference type="EMBL" id="JBBKAK010000001">
    <property type="protein sequence ID" value="MEJ8671809.1"/>
    <property type="molecule type" value="Genomic_DNA"/>
</dbReference>
<evidence type="ECO:0000256" key="1">
    <source>
        <dbReference type="SAM" id="MobiDB-lite"/>
    </source>
</evidence>
<feature type="region of interest" description="Disordered" evidence="1">
    <location>
        <begin position="1"/>
        <end position="27"/>
    </location>
</feature>
<proteinExistence type="predicted"/>
<feature type="region of interest" description="Disordered" evidence="1">
    <location>
        <begin position="60"/>
        <end position="120"/>
    </location>
</feature>
<comment type="caution">
    <text evidence="2">The sequence shown here is derived from an EMBL/GenBank/DDBJ whole genome shotgun (WGS) entry which is preliminary data.</text>
</comment>
<dbReference type="Proteomes" id="UP001376459">
    <property type="component" value="Unassembled WGS sequence"/>
</dbReference>
<sequence length="120" mass="12586">MTGISGVQVPTGDMTDHHAVPAAHSGDRPAVHDVRVILAAPSHHPAVFLPRLPDLPRPVGTPAFLAHAPPTGQAPTSTSSRCSGPGRMPRRRALTRADAPKNTSTPRIHRRTAGGRTPTP</sequence>
<organism evidence="2 3">
    <name type="scientific">Streptomyces machairae</name>
    <dbReference type="NCBI Taxonomy" id="3134109"/>
    <lineage>
        <taxon>Bacteria</taxon>
        <taxon>Bacillati</taxon>
        <taxon>Actinomycetota</taxon>
        <taxon>Actinomycetes</taxon>
        <taxon>Kitasatosporales</taxon>
        <taxon>Streptomycetaceae</taxon>
        <taxon>Streptomyces</taxon>
    </lineage>
</organism>
<feature type="compositionally biased region" description="Polar residues" evidence="1">
    <location>
        <begin position="73"/>
        <end position="82"/>
    </location>
</feature>
<evidence type="ECO:0000313" key="2">
    <source>
        <dbReference type="EMBL" id="MEJ8671809.1"/>
    </source>
</evidence>